<dbReference type="Pfam" id="PF10502">
    <property type="entry name" value="Peptidase_S26"/>
    <property type="match status" value="2"/>
</dbReference>
<proteinExistence type="inferred from homology"/>
<dbReference type="InterPro" id="IPR000223">
    <property type="entry name" value="Pept_S26A_signal_pept_1"/>
</dbReference>
<dbReference type="InterPro" id="IPR019758">
    <property type="entry name" value="Pept_S26A_signal_pept_1_CS"/>
</dbReference>
<name>A0A8H7KKY2_AGABI</name>
<dbReference type="EMBL" id="JABXXO010000001">
    <property type="protein sequence ID" value="KAF7784478.1"/>
    <property type="molecule type" value="Genomic_DNA"/>
</dbReference>
<feature type="active site" evidence="7">
    <location>
        <position position="52"/>
    </location>
</feature>
<reference evidence="10 11" key="1">
    <citation type="journal article" name="Sci. Rep.">
        <title>Telomere-to-telomere assembled and centromere annotated genomes of the two main subspecies of the button mushroom Agaricus bisporus reveal especially polymorphic chromosome ends.</title>
        <authorList>
            <person name="Sonnenberg A.S.M."/>
            <person name="Sedaghat-Telgerd N."/>
            <person name="Lavrijssen B."/>
            <person name="Ohm R.A."/>
            <person name="Hendrickx P.M."/>
            <person name="Scholtmeijer K."/>
            <person name="Baars J.J.P."/>
            <person name="van Peer A."/>
        </authorList>
    </citation>
    <scope>NUCLEOTIDE SEQUENCE [LARGE SCALE GENOMIC DNA]</scope>
    <source>
        <strain evidence="10 11">H119_p4</strain>
    </source>
</reference>
<evidence type="ECO:0000256" key="6">
    <source>
        <dbReference type="ARBA" id="ARBA00038445"/>
    </source>
</evidence>
<evidence type="ECO:0000256" key="3">
    <source>
        <dbReference type="ARBA" id="ARBA00022801"/>
    </source>
</evidence>
<feature type="active site" evidence="7">
    <location>
        <position position="98"/>
    </location>
</feature>
<dbReference type="InterPro" id="IPR019533">
    <property type="entry name" value="Peptidase_S26"/>
</dbReference>
<keyword evidence="8" id="KW-1133">Transmembrane helix</keyword>
<comment type="similarity">
    <text evidence="6">Belongs to the peptidase S26 family. IMP1 subfamily.</text>
</comment>
<evidence type="ECO:0000256" key="7">
    <source>
        <dbReference type="PIRSR" id="PIRSR600223-1"/>
    </source>
</evidence>
<dbReference type="InterPro" id="IPR019757">
    <property type="entry name" value="Pept_S26A_signal_pept_1_Lys-AS"/>
</dbReference>
<evidence type="ECO:0000256" key="2">
    <source>
        <dbReference type="ARBA" id="ARBA00022792"/>
    </source>
</evidence>
<dbReference type="SUPFAM" id="SSF51306">
    <property type="entry name" value="LexA/Signal peptidase"/>
    <property type="match status" value="1"/>
</dbReference>
<gene>
    <name evidence="10" type="ORF">Agabi119p4_643</name>
</gene>
<protein>
    <recommendedName>
        <fullName evidence="9">Peptidase S26 domain-containing protein</fullName>
    </recommendedName>
</protein>
<evidence type="ECO:0000259" key="9">
    <source>
        <dbReference type="Pfam" id="PF10502"/>
    </source>
</evidence>
<dbReference type="GO" id="GO:0006627">
    <property type="term" value="P:protein processing involved in protein targeting to mitochondrion"/>
    <property type="evidence" value="ECO:0007669"/>
    <property type="project" value="TreeGrafter"/>
</dbReference>
<evidence type="ECO:0000256" key="4">
    <source>
        <dbReference type="ARBA" id="ARBA00023128"/>
    </source>
</evidence>
<dbReference type="GO" id="GO:0006465">
    <property type="term" value="P:signal peptide processing"/>
    <property type="evidence" value="ECO:0007669"/>
    <property type="project" value="InterPro"/>
</dbReference>
<dbReference type="CDD" id="cd06530">
    <property type="entry name" value="S26_SPase_I"/>
    <property type="match status" value="1"/>
</dbReference>
<dbReference type="InterPro" id="IPR036286">
    <property type="entry name" value="LexA/Signal_pep-like_sf"/>
</dbReference>
<feature type="transmembrane region" description="Helical" evidence="8">
    <location>
        <begin position="21"/>
        <end position="43"/>
    </location>
</feature>
<dbReference type="PRINTS" id="PR00727">
    <property type="entry name" value="LEADERPTASE"/>
</dbReference>
<dbReference type="Proteomes" id="UP000629468">
    <property type="component" value="Unassembled WGS sequence"/>
</dbReference>
<keyword evidence="5 8" id="KW-0472">Membrane</keyword>
<dbReference type="PANTHER" id="PTHR12383:SF16">
    <property type="entry name" value="MITOCHONDRIAL INNER MEMBRANE PROTEASE SUBUNIT 1"/>
    <property type="match status" value="1"/>
</dbReference>
<keyword evidence="4" id="KW-0496">Mitochondrion</keyword>
<comment type="caution">
    <text evidence="10">The sequence shown here is derived from an EMBL/GenBank/DDBJ whole genome shotgun (WGS) entry which is preliminary data.</text>
</comment>
<evidence type="ECO:0000313" key="11">
    <source>
        <dbReference type="Proteomes" id="UP000629468"/>
    </source>
</evidence>
<keyword evidence="2" id="KW-0999">Mitochondrion inner membrane</keyword>
<dbReference type="PROSITE" id="PS00760">
    <property type="entry name" value="SPASE_I_2"/>
    <property type="match status" value="1"/>
</dbReference>
<evidence type="ECO:0000256" key="1">
    <source>
        <dbReference type="ARBA" id="ARBA00004273"/>
    </source>
</evidence>
<feature type="domain" description="Peptidase S26" evidence="9">
    <location>
        <begin position="116"/>
        <end position="161"/>
    </location>
</feature>
<evidence type="ECO:0000256" key="5">
    <source>
        <dbReference type="ARBA" id="ARBA00023136"/>
    </source>
</evidence>
<comment type="subcellular location">
    <subcellularLocation>
        <location evidence="1">Mitochondrion inner membrane</location>
    </subcellularLocation>
</comment>
<dbReference type="PROSITE" id="PS00761">
    <property type="entry name" value="SPASE_I_3"/>
    <property type="match status" value="1"/>
</dbReference>
<keyword evidence="3" id="KW-0378">Hydrolase</keyword>
<dbReference type="Gene3D" id="2.10.109.10">
    <property type="entry name" value="Umud Fragment, subunit A"/>
    <property type="match status" value="1"/>
</dbReference>
<dbReference type="AlphaFoldDB" id="A0A8H7KKY2"/>
<dbReference type="InterPro" id="IPR052064">
    <property type="entry name" value="Mito_IMP1_subunit"/>
</dbReference>
<accession>A0A8H7KKY2</accession>
<organism evidence="10 11">
    <name type="scientific">Agaricus bisporus var. burnettii</name>
    <dbReference type="NCBI Taxonomy" id="192524"/>
    <lineage>
        <taxon>Eukaryota</taxon>
        <taxon>Fungi</taxon>
        <taxon>Dikarya</taxon>
        <taxon>Basidiomycota</taxon>
        <taxon>Agaricomycotina</taxon>
        <taxon>Agaricomycetes</taxon>
        <taxon>Agaricomycetidae</taxon>
        <taxon>Agaricales</taxon>
        <taxon>Agaricineae</taxon>
        <taxon>Agaricaceae</taxon>
        <taxon>Agaricus</taxon>
    </lineage>
</organism>
<keyword evidence="8" id="KW-0812">Transmembrane</keyword>
<sequence length="177" mass="19974">MFRIPRLNTIRWSWKGAAKGFGMCGLHVVNIACAIHLCTEFVWRVSPMEGPSMIPTLGVSGEYVLENRFTPRFFPDRIKRGDLIVLKSPIMPERIVCKRILGLPGDIVCVDPTGEYAPSTEHVVVPRGHMWISGDNAPLSRDSRVYGPVSMSLIESKLLLRIYPNFTIFKNPLTYID</sequence>
<evidence type="ECO:0000313" key="10">
    <source>
        <dbReference type="EMBL" id="KAF7784478.1"/>
    </source>
</evidence>
<feature type="domain" description="Peptidase S26" evidence="9">
    <location>
        <begin position="28"/>
        <end position="111"/>
    </location>
</feature>
<dbReference type="PANTHER" id="PTHR12383">
    <property type="entry name" value="PROTEASE FAMILY S26 MITOCHONDRIAL INNER MEMBRANE PROTEASE-RELATED"/>
    <property type="match status" value="1"/>
</dbReference>
<dbReference type="GO" id="GO:0042720">
    <property type="term" value="C:mitochondrial inner membrane peptidase complex"/>
    <property type="evidence" value="ECO:0007669"/>
    <property type="project" value="TreeGrafter"/>
</dbReference>
<dbReference type="GO" id="GO:0004252">
    <property type="term" value="F:serine-type endopeptidase activity"/>
    <property type="evidence" value="ECO:0007669"/>
    <property type="project" value="InterPro"/>
</dbReference>
<evidence type="ECO:0000256" key="8">
    <source>
        <dbReference type="SAM" id="Phobius"/>
    </source>
</evidence>